<dbReference type="Pfam" id="PF00501">
    <property type="entry name" value="AMP-binding"/>
    <property type="match status" value="4"/>
</dbReference>
<evidence type="ECO:0000256" key="1">
    <source>
        <dbReference type="ARBA" id="ARBA00001957"/>
    </source>
</evidence>
<dbReference type="InterPro" id="IPR010071">
    <property type="entry name" value="AA_adenyl_dom"/>
</dbReference>
<organism evidence="11 12">
    <name type="scientific">Rhodococcus erythropolis</name>
    <name type="common">Arthrobacter picolinophilus</name>
    <dbReference type="NCBI Taxonomy" id="1833"/>
    <lineage>
        <taxon>Bacteria</taxon>
        <taxon>Bacillati</taxon>
        <taxon>Actinomycetota</taxon>
        <taxon>Actinomycetes</taxon>
        <taxon>Mycobacteriales</taxon>
        <taxon>Nocardiaceae</taxon>
        <taxon>Rhodococcus</taxon>
        <taxon>Rhodococcus erythropolis group</taxon>
    </lineage>
</organism>
<evidence type="ECO:0000259" key="9">
    <source>
        <dbReference type="PROSITE" id="PS50075"/>
    </source>
</evidence>
<feature type="domain" description="Cyclic nucleotide-binding" evidence="8">
    <location>
        <begin position="1480"/>
        <end position="1514"/>
    </location>
</feature>
<evidence type="ECO:0000256" key="2">
    <source>
        <dbReference type="ARBA" id="ARBA00006432"/>
    </source>
</evidence>
<evidence type="ECO:0000259" key="8">
    <source>
        <dbReference type="PROSITE" id="PS50042"/>
    </source>
</evidence>
<gene>
    <name evidence="11" type="ORF">G9444_3264</name>
</gene>
<dbReference type="NCBIfam" id="TIGR01720">
    <property type="entry name" value="NRPS-para261"/>
    <property type="match status" value="1"/>
</dbReference>
<dbReference type="Gene3D" id="3.30.559.10">
    <property type="entry name" value="Chloramphenicol acetyltransferase-like domain"/>
    <property type="match status" value="6"/>
</dbReference>
<dbReference type="GO" id="GO:0043041">
    <property type="term" value="P:amino acid activation for nonribosomal peptide biosynthetic process"/>
    <property type="evidence" value="ECO:0007669"/>
    <property type="project" value="TreeGrafter"/>
</dbReference>
<feature type="region of interest" description="Disordered" evidence="7">
    <location>
        <begin position="4907"/>
        <end position="4930"/>
    </location>
</feature>
<dbReference type="InterPro" id="IPR009081">
    <property type="entry name" value="PP-bd_ACP"/>
</dbReference>
<dbReference type="Gene3D" id="3.30.300.30">
    <property type="match status" value="4"/>
</dbReference>
<dbReference type="FunFam" id="3.40.50.980:FF:000002">
    <property type="entry name" value="Enterobactin synthetase component F"/>
    <property type="match status" value="1"/>
</dbReference>
<dbReference type="PROSITE" id="PS50106">
    <property type="entry name" value="PDZ"/>
    <property type="match status" value="1"/>
</dbReference>
<dbReference type="InterPro" id="IPR010060">
    <property type="entry name" value="NRPS_synth"/>
</dbReference>
<reference evidence="11 12" key="1">
    <citation type="submission" date="2020-03" db="EMBL/GenBank/DDBJ databases">
        <title>Screen low temperature-resistant strains for efficient degradation of petroleum hydrocarbons under the low temperature.</title>
        <authorList>
            <person name="Wang Y."/>
            <person name="Chen J."/>
        </authorList>
    </citation>
    <scope>NUCLEOTIDE SEQUENCE [LARGE SCALE GENOMIC DNA]</scope>
    <source>
        <strain evidence="11 12">KB1</strain>
    </source>
</reference>
<dbReference type="InterPro" id="IPR045851">
    <property type="entry name" value="AMP-bd_C_sf"/>
</dbReference>
<dbReference type="PROSITE" id="PS00012">
    <property type="entry name" value="PHOSPHOPANTETHEINE"/>
    <property type="match status" value="4"/>
</dbReference>
<dbReference type="SUPFAM" id="SSF52777">
    <property type="entry name" value="CoA-dependent acyltransferases"/>
    <property type="match status" value="12"/>
</dbReference>
<dbReference type="FunFam" id="3.40.50.980:FF:000001">
    <property type="entry name" value="Non-ribosomal peptide synthetase"/>
    <property type="match status" value="4"/>
</dbReference>
<evidence type="ECO:0000256" key="7">
    <source>
        <dbReference type="SAM" id="MobiDB-lite"/>
    </source>
</evidence>
<name>A0A6G9CUE2_RHOER</name>
<dbReference type="Pfam" id="PF13193">
    <property type="entry name" value="AMP-binding_C"/>
    <property type="match status" value="4"/>
</dbReference>
<dbReference type="InterPro" id="IPR001478">
    <property type="entry name" value="PDZ"/>
</dbReference>
<feature type="domain" description="Carrier" evidence="9">
    <location>
        <begin position="4837"/>
        <end position="4912"/>
    </location>
</feature>
<dbReference type="PROSITE" id="PS50075">
    <property type="entry name" value="CARRIER"/>
    <property type="match status" value="4"/>
</dbReference>
<dbReference type="InterPro" id="IPR020845">
    <property type="entry name" value="AMP-binding_CS"/>
</dbReference>
<keyword evidence="3" id="KW-0596">Phosphopantetheine</keyword>
<feature type="domain" description="Carrier" evidence="9">
    <location>
        <begin position="3294"/>
        <end position="3368"/>
    </location>
</feature>
<dbReference type="GO" id="GO:0005737">
    <property type="term" value="C:cytoplasm"/>
    <property type="evidence" value="ECO:0007669"/>
    <property type="project" value="TreeGrafter"/>
</dbReference>
<dbReference type="CDD" id="cd19543">
    <property type="entry name" value="DCL_NRPS"/>
    <property type="match status" value="1"/>
</dbReference>
<comment type="cofactor">
    <cofactor evidence="1">
        <name>pantetheine 4'-phosphate</name>
        <dbReference type="ChEBI" id="CHEBI:47942"/>
    </cofactor>
</comment>
<dbReference type="InterPro" id="IPR020806">
    <property type="entry name" value="PKS_PP-bd"/>
</dbReference>
<evidence type="ECO:0000256" key="6">
    <source>
        <dbReference type="ARBA" id="ARBA00023194"/>
    </source>
</evidence>
<dbReference type="InterPro" id="IPR000873">
    <property type="entry name" value="AMP-dep_synth/lig_dom"/>
</dbReference>
<dbReference type="GO" id="GO:0044550">
    <property type="term" value="P:secondary metabolite biosynthetic process"/>
    <property type="evidence" value="ECO:0007669"/>
    <property type="project" value="UniProtKB-ARBA"/>
</dbReference>
<dbReference type="NCBIfam" id="TIGR01733">
    <property type="entry name" value="AA-adenyl-dom"/>
    <property type="match status" value="4"/>
</dbReference>
<dbReference type="Pfam" id="PF00668">
    <property type="entry name" value="Condensation"/>
    <property type="match status" value="6"/>
</dbReference>
<dbReference type="EMBL" id="CP050124">
    <property type="protein sequence ID" value="QIP40508.1"/>
    <property type="molecule type" value="Genomic_DNA"/>
</dbReference>
<dbReference type="Pfam" id="PF00550">
    <property type="entry name" value="PP-binding"/>
    <property type="match status" value="4"/>
</dbReference>
<dbReference type="InterPro" id="IPR000595">
    <property type="entry name" value="cNMP-bd_dom"/>
</dbReference>
<dbReference type="InterPro" id="IPR025110">
    <property type="entry name" value="AMP-bd_C"/>
</dbReference>
<dbReference type="FunFam" id="3.30.300.30:FF:000010">
    <property type="entry name" value="Enterobactin synthetase component F"/>
    <property type="match status" value="2"/>
</dbReference>
<dbReference type="Gene3D" id="3.40.50.980">
    <property type="match status" value="8"/>
</dbReference>
<dbReference type="InterPro" id="IPR006162">
    <property type="entry name" value="Ppantetheine_attach_site"/>
</dbReference>
<dbReference type="SMART" id="SM00823">
    <property type="entry name" value="PKS_PP"/>
    <property type="match status" value="4"/>
</dbReference>
<dbReference type="PROSITE" id="PS50042">
    <property type="entry name" value="CNMP_BINDING_3"/>
    <property type="match status" value="1"/>
</dbReference>
<dbReference type="InterPro" id="IPR036736">
    <property type="entry name" value="ACP-like_sf"/>
</dbReference>
<sequence length="5172" mass="556806">MVVMDTDKRIDPLTGSRSLPAGAFPLSAVQRSMWFAQQLHPTVPYFIAQYIEFHGDLDMQLLSRAAVEAAHEFESPFLRLMYPDGEPCQIVDFTIDPGIDYFDFRERENPRQAASEWMDNDYATTLDLTRDRLVEMTILQTGDRDYLWYTRIHHVALDGYSGMTIVNRIAAIYTAAVEGREPAVNKALDVTTLSELDQKYRESSRFEADREYWAQRVSGVEHGSTLATREGPPTARSELVSAAMSANSLAALDEWNSRSGATPAAVLISALACYLSRSTGYDDVLINLPVSARTTAPLQRSGGMLVNVAPLHIHVNPDESVDDLVGRVQLELLGALRHQRCSLEDIRRDAGLTVGDARLSGPMMNVMLFRQEITLGPLTGEYHIVTSGPVEDLLVNVYQSGDPAQTLIDFRGNPNRYGHDELAEHHRAFTELVAELTAAPAGTPMNRIHPASAEAGARSAQRRELERFWARYLGDSDEGSTLDLETLGLERIDAESEPTGTNRLSVPLDPAVAELARTEGVSLFAVVHAAVASLLSRSTERRDVLIGTRTEWGTLPLRCEVDPAAPFDEFVSSLARERDTLSIRSAAGVPALPELHVHLNDGSQETTIAGLDVAIDVHADTGALEVAYSTQHYAESTVRAFLSRLVRILAGAAAAPRTPVGDLDLLDDFERESLVPARGATASSPLTLPDILRRASAVNPDAPALVFGDREVSYRDLDAESNTLARELINRGVGPGTYVALALSRSLESVTATWAVAKTGGAFLPIDPHYPEDRVRHMLTDSGAVVGISVGEHHGGLADSVDWLLLDELDTSHHSDAPVVDAERRTRLSYDDPAYLIYTSGSTGVPKGVVVSHRGLSSFADEERVRFGVEPGDRTLHFSSPSFDASVLELLLAFGGAATMVIAPPTVYGGDELAQVMRIGRVTHAFVTPAALATVDPAGLPDLRVVVTGGDACSPALVDQWSHGRSMFNAYGPTETTVVATLTGPLSSDVPVTIGKPMRGAATVLLDSRLQPVPIGVAGELYVSGVGLARGYHARATITAERFVADPNGVAGERMYRTGDLARWNGEGELEYLGRSDFQIKIRGFRVELGEIDDVLRRHPSVAQAVTAGVAGPSGETLLAAYVTAAVGTHIDNSELVAHARSSLAAHMVPARIVVLDSIPLTPAGKIDRKALPDIDPVGGSAEYRAPETSTEKRISAVFCDLLGITRAGADDSFFDLGGDSLIATRVVSRVNGALGTTLSVLDLFEAPTVSALAARADLADSRNTRAPALTRIDRPDRIPVSLAQQRMWLTNQLDPSSPAYNIPIAVSMTGDLDVDALFTALRDVIVRHEILRTVFPESARGPVQHVLGVDEMFDHLEVETVPAAATSARASELAREGFDVSESVPIRATLLEVNEREHTLVLVVHHIAADGLSMAPLARDVMVAYASRASGRVPAWLPLEVQYGDFSEWQRGALGEASDPDSILAEQLRFWSHTLTERGELAELPMDHPRPAGVSLRGDDLDFRIDSATYRRVGEIAARSDVSVFMVIHAALAVLLSRESGANDITIGTPVAGRSERALDDVVGMFVNTVVLRTVLEGGLTFGEVLTRVRDVDVAALQHTEVPYDVLVESLADNQAPLFQVMLVMQGAAPTEVTLPELEVTVDELSTGAAKFDLQVILTDRGDHLDGQLNYASQLFDSDTMSGLADRFTMLLDAVAAYPESVVGDVDLTAPGEAELVLERWNATEHAVPITTLSDLVAEQAARTPEGAALVYGERTLTYAEFDARVGELARTLIARGVGPDMRVAVSIRRSPELLVAVHAVIRAGAAYVPVDPDHPAERIAYVFDIAEPICVLSRPQDHGALPARVPIVDVDLDRQVSTTAPITDADRLGPLRPDNAAYVIFTSGSTGRPKGVAVSHRSIVNRLLWMQDTYPLHASDVVLHKTPVTFDVSVWELFWPLQTGAQLVIAEPDGHRDPGYLSALIADRGVTTAHFVPSMLAEFVAAATAGQCASLRQVFCSGEALAPTTAEAFTRLSSAGLFNLYGPTEAGVDVSAAEFTPDMTVTVPIGAPVWNTQLYVLDGRLHPVPVGVHGELYLAGVQLARGYLGRSDLTADRFVADPYGPSGTRMYRTGDVVRWRADGLLDYVGRRDFQVKIRGQRIELAEVEAALLRLPGVAQAAALVHHDDVVGDSLVGYVIADTGTSIDTDGLRTELRGLLPAYMVPAVVIALDVFPLGSTGKLDRKALPAPSFDSSQTYLAPRTPLEAQLAAIFEELLESGAVGVHDNFFEIGGNSLVAARAVARVNDSLSLNLSIRELFDAPTVAQLAVECATARGGPAVLPLEALPRPQTIPLSLAQKRMWFVNQFDVTSAAYNVAIAIRLRGRLDVAVLEGAITDVLTRHESLRTLFPMIEGVPAQVIVEPGEALGALPVVAANAEAVLGEIERLTSRGFDVTQAPPIRAELIEVDEEDHVLTVVVHHICADGFSMAPLAFDVMSAYSARHRGEAPDWSPLPVQYADFAIWQERALGRIDEADSTLAGQLEYWTRQLASVPELLALPADRPRPRVQDLSGGVVRFDIDAGIHRRLSETAIEHRSSMFMAVHAAYAVLVARLSGMEDITIGSPIAGRGNALLDPMVGMFVGTLVLRADVDPAASFTDLLARVRSTDLDAFAHADVPFERVVDALAPERSTSHSPLFQVMLEFKNTTRPAVSLTDLDVEVLELESAVSNFDLQLTLAETFDDDGRPAGIEAGFTYASALFDESTVEGFARYLVRILGAVTESPHTPVGDIDLVSDLDTIRAVAPELPEQVHFSTLLERKYVDEPQRTALIFGDRHLTYSDLDRRANRLARLLISRGVGPESVVALALPRSLESVVAIWAVARSGAAFVPVDPAYPVDRVHHMINDSGAGVVLTTAEHVGVVPDEADAVLLDQAKTLATLEQIGDQRIGASELLAAVSLDNPAYVIYTSGSTGVPKGVMVTHRGLSALAEQERSRFRVESTSRTLHFSSPSFDASILELLMAVGAGATMVIAPPSIIGGTELTSLIADQHVTHAFITPAALATVDPSGLNELVCIGTGGDVCPPDLVAAWVSDHRIMINAYGPTESTVVASITEPMSPTDRVTIGRPSTGITAWVLDNRLHRVPVGVTGELYVSGDGLARGYRNRAGTTAERFVPNPAGSAGTRMYRTGDLARWNKNGELEYQGRGDFQVKIRGFRIELGEIEAVLARYPGVAHSVVTTLERDGGAARIVGYVVPANDAQTVDPEAVIAFAGSALAPYMVPAVVVVLDELPMTANGKLDRRALPVPDLRATQARSRAAESDTERTLAALFVDVLGVESVGVDDSFFSMGGDSIMSIQLVARARDAGLVFTPRDVFEVKSVAGLAVLLASTKDDEPEVLEELPGDGVGHVPLMPVAQWWLDRLGSDLRGLDSFSQATLLNAPHGLHSVEQLTAALQVVLDRHDILRARLELDGERRLVVGEPGSVAAENICRVIEVEAEPGTAVFDAAIVDALGGARRELDPGRGVMVRVVWLSGVRNAGRLLLVIHHLAVDGVSWRVLVPELASAFHRIDAGEEPEPSYSGTSVRRWSHALRDIAPDRRVELPRWRSILEGADPLIGTRPLDPRLDTFDSVGRVVADVPVELSDTVLTTLPALFGGSVNDGLVAALALALTQWRQAQGIRTDNVLISMEGHGREAHVVPGADVLHTVGWFTSVFPMRIDLAGIDIAEVMSSAPEAAVVLKRVKEELLGVPDSGIGYGVLRYLDEVGRAELEDLRQPQISFNYLGRFSGTEAGESLGDWALARDVDLEAAARSEMPVGSVLDVNVVTTEISGAPHIGATIAYPTGVLAERDARAIADLWVQALRALATYAEHSERGGLTPSDIDLIDLDQDSIDHLEREFPTLTDVWSLSPLQSGLLFHARYAEHTVDAYTVQLALELDGVDASRLHRAAQALLDRHENLRAAFTTDTGGRSVQVINADVDVPWTEIDISPLAPTEQATEIRELLHADRVRGFDMATPPLLRFLLLRTGDDAYRLILTNHHILLDGWSMPLLVRDLLTLYATDSDHSAIPRVHPYRDYLSWISTRDDSVSIEAWGEALRGLDDPTLLTGTHAVDEDGATSRSTTTALGERETELLRGFVRSRGLTTASLIQVAWGIVLAELLGRDDVVFGGTVSGRPPQVSGVESMVGLFINTVPVRVRLDPRESLAALCVRVQAEQARLSDHHHVGLSHITSAVGSAASFDTLTVFESYPVDRGGLSSGTDIAGMHVLDVHDAEDAAHYPLAIVASAADGRLRLKFEYFPGVLGDHDIDAIADRLLRTLELITAQPDLPLAKLRLMPDSQVQQLVPARGRQGRSVRTLDRIFSDTASRFPERVALSCGERKMTYRELDEASNQWARVLISEGAGPDSRVAICVERSFESVAAVWAITKTGAAFVPIDPRYPSDRISFMLEDSASSLGLTTAAHRPGDGGVTKWLELDDPTSIARLSGVSAAPLREDERRGTPRLENTAYLIYTSGSTGRPKGVVVTHTGLENFADEQRHRYGLTENSRALHFASPSFDASVLEYLLAFAVGGELVVAPTTVYGGTELADVLREGHVTHAFITPAALTSVDPEGIDELTTITVGGEAPSADLVRTWAPGRSFVNVYGPTETTISCNLSDPIPAGEKVYLGPPNRGFSEVVLDRRLQPVSVGVPGELYVAGVGLARGYHGRSPLTSERFVANPYGEPGERMYRTGDVVRWRSDRTIEYLGRSDFQVKIRGFRIELGEVDTALGQLPGVEYAVTLAVRGPSDEQALAAYVVCDDERRVSAEDIRAAARELLPAHMVPASVVVLDELPLTGVGKVDRAALPAPRFDTDAETLTAPATELERLVVGVFEDVLGVSPIGIDTHFFDVGGNSLTATRVIARVNALLGTDIGVRGLFESPTVRQLSRLAESVGRGENPRPPLTRRSRPDPLPVSLAQKRMWFLNQFDVTSPAYNVPLAVRLDGDLDFAALQAAVADVLGRHESLRTKFPSIDGQPVQQVMSSDEVMPILEPEIVTAARVSDRILELASAGFDASAEVPIRCAVLRVDGDERRHVLVIVVHHIVADGFSMNPLAADVAAAYAGPQCRQCAELVGTGRAVRRLRCVAARSARLRGRSGLGSDPSARLLEGPTRGTGRADRVADVVPTSGKAVHGRLGPPVRGIAADPSGADRPGT</sequence>
<dbReference type="GO" id="GO:0072330">
    <property type="term" value="P:monocarboxylic acid biosynthetic process"/>
    <property type="evidence" value="ECO:0007669"/>
    <property type="project" value="UniProtKB-ARBA"/>
</dbReference>
<protein>
    <submittedName>
        <fullName evidence="11">Non-ribosomal peptide synthetase</fullName>
    </submittedName>
</protein>
<dbReference type="Gene3D" id="2.30.38.10">
    <property type="entry name" value="Luciferase, Domain 3"/>
    <property type="match status" value="4"/>
</dbReference>
<dbReference type="NCBIfam" id="NF003417">
    <property type="entry name" value="PRK04813.1"/>
    <property type="match status" value="4"/>
</dbReference>
<dbReference type="CDD" id="cd17646">
    <property type="entry name" value="A_NRPS_AB3403-like"/>
    <property type="match status" value="1"/>
</dbReference>
<dbReference type="PANTHER" id="PTHR45527:SF1">
    <property type="entry name" value="FATTY ACID SYNTHASE"/>
    <property type="match status" value="1"/>
</dbReference>
<evidence type="ECO:0000256" key="4">
    <source>
        <dbReference type="ARBA" id="ARBA00022553"/>
    </source>
</evidence>
<feature type="region of interest" description="Disordered" evidence="7">
    <location>
        <begin position="5112"/>
        <end position="5172"/>
    </location>
</feature>
<dbReference type="FunFam" id="3.40.50.12780:FF:000012">
    <property type="entry name" value="Non-ribosomal peptide synthetase"/>
    <property type="match status" value="2"/>
</dbReference>
<feature type="domain" description="PDZ" evidence="10">
    <location>
        <begin position="1534"/>
        <end position="1603"/>
    </location>
</feature>
<evidence type="ECO:0000259" key="10">
    <source>
        <dbReference type="PROSITE" id="PS50106"/>
    </source>
</evidence>
<dbReference type="GO" id="GO:0017000">
    <property type="term" value="P:antibiotic biosynthetic process"/>
    <property type="evidence" value="ECO:0007669"/>
    <property type="project" value="UniProtKB-KW"/>
</dbReference>
<evidence type="ECO:0000256" key="5">
    <source>
        <dbReference type="ARBA" id="ARBA00022737"/>
    </source>
</evidence>
<dbReference type="GO" id="GO:0031177">
    <property type="term" value="F:phosphopantetheine binding"/>
    <property type="evidence" value="ECO:0007669"/>
    <property type="project" value="InterPro"/>
</dbReference>
<evidence type="ECO:0000256" key="3">
    <source>
        <dbReference type="ARBA" id="ARBA00022450"/>
    </source>
</evidence>
<evidence type="ECO:0000313" key="12">
    <source>
        <dbReference type="Proteomes" id="UP000502345"/>
    </source>
</evidence>
<feature type="domain" description="Carrier" evidence="9">
    <location>
        <begin position="2238"/>
        <end position="2313"/>
    </location>
</feature>
<dbReference type="UniPathway" id="UPA00011"/>
<dbReference type="FunFam" id="1.10.1200.10:FF:000016">
    <property type="entry name" value="Non-ribosomal peptide synthase"/>
    <property type="match status" value="1"/>
</dbReference>
<dbReference type="CDD" id="cd19540">
    <property type="entry name" value="LCL_NRPS-like"/>
    <property type="match status" value="2"/>
</dbReference>
<dbReference type="InterPro" id="IPR023213">
    <property type="entry name" value="CAT-like_dom_sf"/>
</dbReference>
<dbReference type="SUPFAM" id="SSF56801">
    <property type="entry name" value="Acetyl-CoA synthetase-like"/>
    <property type="match status" value="4"/>
</dbReference>
<dbReference type="PROSITE" id="PS00455">
    <property type="entry name" value="AMP_BINDING"/>
    <property type="match status" value="4"/>
</dbReference>
<dbReference type="FunFam" id="1.10.1200.10:FF:000005">
    <property type="entry name" value="Nonribosomal peptide synthetase 1"/>
    <property type="match status" value="2"/>
</dbReference>
<dbReference type="FunFam" id="2.30.38.10:FF:000001">
    <property type="entry name" value="Non-ribosomal peptide synthetase PvdI"/>
    <property type="match status" value="3"/>
</dbReference>
<accession>A0A6G9CUE2</accession>
<dbReference type="SUPFAM" id="SSF47336">
    <property type="entry name" value="ACP-like"/>
    <property type="match status" value="4"/>
</dbReference>
<dbReference type="Gene3D" id="1.10.1200.10">
    <property type="entry name" value="ACP-like"/>
    <property type="match status" value="4"/>
</dbReference>
<dbReference type="GO" id="GO:0003824">
    <property type="term" value="F:catalytic activity"/>
    <property type="evidence" value="ECO:0007669"/>
    <property type="project" value="InterPro"/>
</dbReference>
<evidence type="ECO:0000313" key="11">
    <source>
        <dbReference type="EMBL" id="QIP40508.1"/>
    </source>
</evidence>
<comment type="similarity">
    <text evidence="2">Belongs to the ATP-dependent AMP-binding enzyme family.</text>
</comment>
<keyword evidence="4" id="KW-0597">Phosphoprotein</keyword>
<dbReference type="InterPro" id="IPR001242">
    <property type="entry name" value="Condensation_dom"/>
</dbReference>
<keyword evidence="6" id="KW-0045">Antibiotic biosynthesis</keyword>
<dbReference type="Proteomes" id="UP000502345">
    <property type="component" value="Chromosome"/>
</dbReference>
<feature type="domain" description="Carrier" evidence="9">
    <location>
        <begin position="1186"/>
        <end position="1261"/>
    </location>
</feature>
<keyword evidence="5" id="KW-0677">Repeat</keyword>
<dbReference type="PANTHER" id="PTHR45527">
    <property type="entry name" value="NONRIBOSOMAL PEPTIDE SYNTHETASE"/>
    <property type="match status" value="1"/>
</dbReference>
<dbReference type="Gene3D" id="3.30.559.30">
    <property type="entry name" value="Nonribosomal peptide synthetase, condensation domain"/>
    <property type="match status" value="6"/>
</dbReference>
<proteinExistence type="inferred from homology"/>
<dbReference type="GO" id="GO:0008610">
    <property type="term" value="P:lipid biosynthetic process"/>
    <property type="evidence" value="ECO:0007669"/>
    <property type="project" value="UniProtKB-ARBA"/>
</dbReference>